<dbReference type="GO" id="GO:0016746">
    <property type="term" value="F:acyltransferase activity"/>
    <property type="evidence" value="ECO:0007669"/>
    <property type="project" value="TreeGrafter"/>
</dbReference>
<evidence type="ECO:0000256" key="1">
    <source>
        <dbReference type="ARBA" id="ARBA00004141"/>
    </source>
</evidence>
<keyword evidence="6" id="KW-0732">Signal</keyword>
<protein>
    <submittedName>
        <fullName evidence="7">MBOAT family protein isoform 4</fullName>
    </submittedName>
</protein>
<name>A0A5B6UKE4_9ROSI</name>
<dbReference type="PANTHER" id="PTHR13285:SF18">
    <property type="entry name" value="PROTEIN-CYSTEINE N-PALMITOYLTRANSFERASE RASP"/>
    <property type="match status" value="1"/>
</dbReference>
<reference evidence="7" key="1">
    <citation type="submission" date="2019-08" db="EMBL/GenBank/DDBJ databases">
        <authorList>
            <person name="Liu F."/>
        </authorList>
    </citation>
    <scope>NUCLEOTIDE SEQUENCE [LARGE SCALE GENOMIC DNA]</scope>
    <source>
        <strain evidence="7">PA1801</strain>
        <tissue evidence="7">Leaf</tissue>
    </source>
</reference>
<feature type="transmembrane region" description="Helical" evidence="5">
    <location>
        <begin position="155"/>
        <end position="178"/>
    </location>
</feature>
<dbReference type="InterPro" id="IPR051085">
    <property type="entry name" value="MB_O-acyltransferase"/>
</dbReference>
<evidence type="ECO:0000256" key="2">
    <source>
        <dbReference type="ARBA" id="ARBA00022692"/>
    </source>
</evidence>
<evidence type="ECO:0000256" key="4">
    <source>
        <dbReference type="ARBA" id="ARBA00023136"/>
    </source>
</evidence>
<accession>A0A5B6UKE4</accession>
<dbReference type="GO" id="GO:0019432">
    <property type="term" value="P:triglyceride biosynthetic process"/>
    <property type="evidence" value="ECO:0007669"/>
    <property type="project" value="UniProtKB-ARBA"/>
</dbReference>
<gene>
    <name evidence="7" type="ORF">EPI10_010130</name>
</gene>
<comment type="caution">
    <text evidence="7">The sequence shown here is derived from an EMBL/GenBank/DDBJ whole genome shotgun (WGS) entry which is preliminary data.</text>
</comment>
<dbReference type="AlphaFoldDB" id="A0A5B6UKE4"/>
<evidence type="ECO:0000256" key="3">
    <source>
        <dbReference type="ARBA" id="ARBA00022989"/>
    </source>
</evidence>
<proteinExistence type="predicted"/>
<keyword evidence="2 5" id="KW-0812">Transmembrane</keyword>
<dbReference type="EMBL" id="SMMG02000013">
    <property type="protein sequence ID" value="KAA3454175.1"/>
    <property type="molecule type" value="Genomic_DNA"/>
</dbReference>
<dbReference type="Pfam" id="PF03062">
    <property type="entry name" value="MBOAT"/>
    <property type="match status" value="1"/>
</dbReference>
<feature type="transmembrane region" description="Helical" evidence="5">
    <location>
        <begin position="50"/>
        <end position="70"/>
    </location>
</feature>
<organism evidence="7 8">
    <name type="scientific">Gossypium australe</name>
    <dbReference type="NCBI Taxonomy" id="47621"/>
    <lineage>
        <taxon>Eukaryota</taxon>
        <taxon>Viridiplantae</taxon>
        <taxon>Streptophyta</taxon>
        <taxon>Embryophyta</taxon>
        <taxon>Tracheophyta</taxon>
        <taxon>Spermatophyta</taxon>
        <taxon>Magnoliopsida</taxon>
        <taxon>eudicotyledons</taxon>
        <taxon>Gunneridae</taxon>
        <taxon>Pentapetalae</taxon>
        <taxon>rosids</taxon>
        <taxon>malvids</taxon>
        <taxon>Malvales</taxon>
        <taxon>Malvaceae</taxon>
        <taxon>Malvoideae</taxon>
        <taxon>Gossypium</taxon>
    </lineage>
</organism>
<sequence>MSFLWLFLSLIYLSYLHGAWEYWEYLDNFRGTFRWHICFNLAHTHLMEGFIYFFLSFYLEVVLRMISFGYDYHWAHQESRFDQEKHIQRCHVCKSGKNCYQILQERNAHINDYTFTTYLSYLVYAPLYIAGPIISFNSFASQLDVPQNHYSIKEVIWYGLRWVFGLCLMELMTHLFYFNAFATR</sequence>
<feature type="signal peptide" evidence="6">
    <location>
        <begin position="1"/>
        <end position="18"/>
    </location>
</feature>
<dbReference type="GO" id="GO:0016020">
    <property type="term" value="C:membrane"/>
    <property type="evidence" value="ECO:0007669"/>
    <property type="project" value="UniProtKB-SubCell"/>
</dbReference>
<evidence type="ECO:0000313" key="8">
    <source>
        <dbReference type="Proteomes" id="UP000325315"/>
    </source>
</evidence>
<dbReference type="OrthoDB" id="420606at2759"/>
<feature type="chain" id="PRO_5023095598" evidence="6">
    <location>
        <begin position="19"/>
        <end position="184"/>
    </location>
</feature>
<comment type="subcellular location">
    <subcellularLocation>
        <location evidence="1">Membrane</location>
        <topology evidence="1">Multi-pass membrane protein</topology>
    </subcellularLocation>
</comment>
<keyword evidence="4 5" id="KW-0472">Membrane</keyword>
<dbReference type="GO" id="GO:0005783">
    <property type="term" value="C:endoplasmic reticulum"/>
    <property type="evidence" value="ECO:0007669"/>
    <property type="project" value="TreeGrafter"/>
</dbReference>
<feature type="transmembrane region" description="Helical" evidence="5">
    <location>
        <begin position="115"/>
        <end position="135"/>
    </location>
</feature>
<dbReference type="PANTHER" id="PTHR13285">
    <property type="entry name" value="ACYLTRANSFERASE"/>
    <property type="match status" value="1"/>
</dbReference>
<evidence type="ECO:0000256" key="5">
    <source>
        <dbReference type="SAM" id="Phobius"/>
    </source>
</evidence>
<dbReference type="Proteomes" id="UP000325315">
    <property type="component" value="Unassembled WGS sequence"/>
</dbReference>
<evidence type="ECO:0000256" key="6">
    <source>
        <dbReference type="SAM" id="SignalP"/>
    </source>
</evidence>
<dbReference type="InterPro" id="IPR004299">
    <property type="entry name" value="MBOAT_fam"/>
</dbReference>
<keyword evidence="8" id="KW-1185">Reference proteome</keyword>
<keyword evidence="3 5" id="KW-1133">Transmembrane helix</keyword>
<evidence type="ECO:0000313" key="7">
    <source>
        <dbReference type="EMBL" id="KAA3454175.1"/>
    </source>
</evidence>